<evidence type="ECO:0008006" key="4">
    <source>
        <dbReference type="Google" id="ProtNLM"/>
    </source>
</evidence>
<evidence type="ECO:0000313" key="2">
    <source>
        <dbReference type="EMBL" id="AQP98416.1"/>
    </source>
</evidence>
<evidence type="ECO:0000256" key="1">
    <source>
        <dbReference type="SAM" id="SignalP"/>
    </source>
</evidence>
<dbReference type="KEGG" id="paln:B0W48_00575"/>
<dbReference type="AlphaFoldDB" id="A0A1Q2GTI1"/>
<feature type="signal peptide" evidence="1">
    <location>
        <begin position="1"/>
        <end position="20"/>
    </location>
</feature>
<sequence>MFKSAITLPIILCISLTACGGSSNKSEPAKTTIATKKETQIQTSNLAVSLLNMTEKELDFGVTFAKTQNNQSTQINRTVFSVDPYSAINTPFVPKVNESLSYSISIPGSNKLEIISLDSNTKNAVTETQSKSYESAVEETSRLVLVAYSALNTEQKYEIKTDFIELSHKLTDGKSIEVDIFNLTSLEGINYQGKCSDGGSIEVTVDKDSAYKALACPSGQDLISINMKSRNLEFQFSYQFTAGSKYSLLIGQNEQGDLISRLLNKASF</sequence>
<reference evidence="2 3" key="1">
    <citation type="submission" date="2017-02" db="EMBL/GenBank/DDBJ databases">
        <title>Complete genome sequence of the cold-active Pseudoalteromonas aliena strain EH1 isolated from Arctic seawater.</title>
        <authorList>
            <person name="Kim E."/>
            <person name="Heo E."/>
            <person name="Kim H."/>
            <person name="Kim D."/>
        </authorList>
    </citation>
    <scope>NUCLEOTIDE SEQUENCE [LARGE SCALE GENOMIC DNA]</scope>
    <source>
        <strain evidence="2 3">EH1</strain>
    </source>
</reference>
<dbReference type="PROSITE" id="PS51257">
    <property type="entry name" value="PROKAR_LIPOPROTEIN"/>
    <property type="match status" value="1"/>
</dbReference>
<keyword evidence="1" id="KW-0732">Signal</keyword>
<dbReference type="Proteomes" id="UP000188243">
    <property type="component" value="Chromosome"/>
</dbReference>
<protein>
    <recommendedName>
        <fullName evidence="4">Lipoprotein</fullName>
    </recommendedName>
</protein>
<evidence type="ECO:0000313" key="3">
    <source>
        <dbReference type="Proteomes" id="UP000188243"/>
    </source>
</evidence>
<feature type="chain" id="PRO_5012253277" description="Lipoprotein" evidence="1">
    <location>
        <begin position="21"/>
        <end position="268"/>
    </location>
</feature>
<dbReference type="RefSeq" id="WP_077535151.1">
    <property type="nucleotide sequence ID" value="NZ_CANLYY010000010.1"/>
</dbReference>
<organism evidence="2 3">
    <name type="scientific">Pseudoalteromonas aliena</name>
    <dbReference type="NCBI Taxonomy" id="247523"/>
    <lineage>
        <taxon>Bacteria</taxon>
        <taxon>Pseudomonadati</taxon>
        <taxon>Pseudomonadota</taxon>
        <taxon>Gammaproteobacteria</taxon>
        <taxon>Alteromonadales</taxon>
        <taxon>Pseudoalteromonadaceae</taxon>
        <taxon>Pseudoalteromonas</taxon>
    </lineage>
</organism>
<dbReference type="EMBL" id="CP019628">
    <property type="protein sequence ID" value="AQP98416.1"/>
    <property type="molecule type" value="Genomic_DNA"/>
</dbReference>
<name>A0A1Q2GTI1_9GAMM</name>
<accession>A0A1Q2GTI1</accession>
<proteinExistence type="predicted"/>
<gene>
    <name evidence="2" type="ORF">B0W48_00575</name>
</gene>